<organism evidence="3 4">
    <name type="scientific">Paenibacillus macerans</name>
    <name type="common">Bacillus macerans</name>
    <dbReference type="NCBI Taxonomy" id="44252"/>
    <lineage>
        <taxon>Bacteria</taxon>
        <taxon>Bacillati</taxon>
        <taxon>Bacillota</taxon>
        <taxon>Bacilli</taxon>
        <taxon>Bacillales</taxon>
        <taxon>Paenibacillaceae</taxon>
        <taxon>Paenibacillus</taxon>
    </lineage>
</organism>
<sequence length="109" mass="11127">MANNKWTKWCVGVSSAAVFVGLIGLNANHSDAANPSSSSSSSSSSSTASESAQNSGQFTYDHQVTERRPRFEDFNGNDGSDSPGAGYDGGDSGAGPQSGEFGGMRSHAS</sequence>
<dbReference type="GeneID" id="77007381"/>
<feature type="chain" id="PRO_5001870224" evidence="2">
    <location>
        <begin position="33"/>
        <end position="109"/>
    </location>
</feature>
<feature type="signal peptide" evidence="2">
    <location>
        <begin position="1"/>
        <end position="32"/>
    </location>
</feature>
<evidence type="ECO:0000256" key="1">
    <source>
        <dbReference type="SAM" id="MobiDB-lite"/>
    </source>
</evidence>
<feature type="region of interest" description="Disordered" evidence="1">
    <location>
        <begin position="28"/>
        <end position="109"/>
    </location>
</feature>
<accession>A0A090ZK65</accession>
<evidence type="ECO:0000313" key="3">
    <source>
        <dbReference type="EMBL" id="KFN11022.1"/>
    </source>
</evidence>
<comment type="caution">
    <text evidence="3">The sequence shown here is derived from an EMBL/GenBank/DDBJ whole genome shotgun (WGS) entry which is preliminary data.</text>
</comment>
<keyword evidence="4" id="KW-1185">Reference proteome</keyword>
<dbReference type="EMBL" id="JMQA01000014">
    <property type="protein sequence ID" value="KFN11022.1"/>
    <property type="molecule type" value="Genomic_DNA"/>
</dbReference>
<dbReference type="AlphaFoldDB" id="A0A090ZK65"/>
<feature type="compositionally biased region" description="Low complexity" evidence="1">
    <location>
        <begin position="28"/>
        <end position="55"/>
    </location>
</feature>
<dbReference type="Proteomes" id="UP000029278">
    <property type="component" value="Unassembled WGS sequence"/>
</dbReference>
<name>A0A090ZK65_PAEMA</name>
<dbReference type="PATRIC" id="fig|44252.3.peg.989"/>
<evidence type="ECO:0000313" key="4">
    <source>
        <dbReference type="Proteomes" id="UP000029278"/>
    </source>
</evidence>
<proteinExistence type="predicted"/>
<reference evidence="3 4" key="1">
    <citation type="submission" date="2014-04" db="EMBL/GenBank/DDBJ databases">
        <authorList>
            <person name="Bishop-Lilly K.A."/>
            <person name="Broomall S.M."/>
            <person name="Chain P.S."/>
            <person name="Chertkov O."/>
            <person name="Coyne S.R."/>
            <person name="Daligault H.E."/>
            <person name="Davenport K.W."/>
            <person name="Erkkila T."/>
            <person name="Frey K.G."/>
            <person name="Gibbons H.S."/>
            <person name="Gu W."/>
            <person name="Jaissle J."/>
            <person name="Johnson S.L."/>
            <person name="Koroleva G.I."/>
            <person name="Ladner J.T."/>
            <person name="Lo C.-C."/>
            <person name="Minogue T.D."/>
            <person name="Munk C."/>
            <person name="Palacios G.F."/>
            <person name="Redden C.L."/>
            <person name="Rosenzweig C.N."/>
            <person name="Scholz M.B."/>
            <person name="Teshima H."/>
            <person name="Xu Y."/>
        </authorList>
    </citation>
    <scope>NUCLEOTIDE SEQUENCE [LARGE SCALE GENOMIC DNA]</scope>
    <source>
        <strain evidence="3 4">8244</strain>
    </source>
</reference>
<dbReference type="HOGENOM" id="CLU_2181260_0_0_9"/>
<dbReference type="RefSeq" id="WP_036623173.1">
    <property type="nucleotide sequence ID" value="NZ_JAKOBR010000092.1"/>
</dbReference>
<feature type="compositionally biased region" description="Basic and acidic residues" evidence="1">
    <location>
        <begin position="63"/>
        <end position="73"/>
    </location>
</feature>
<gene>
    <name evidence="3" type="ORF">DJ90_5731</name>
</gene>
<dbReference type="STRING" id="44252.DJ90_5731"/>
<protein>
    <submittedName>
        <fullName evidence="3">Uncharacterized protein</fullName>
    </submittedName>
</protein>
<evidence type="ECO:0000256" key="2">
    <source>
        <dbReference type="SAM" id="SignalP"/>
    </source>
</evidence>
<keyword evidence="2" id="KW-0732">Signal</keyword>